<feature type="region of interest" description="Disordered" evidence="1">
    <location>
        <begin position="301"/>
        <end position="332"/>
    </location>
</feature>
<gene>
    <name evidence="3" type="ORF">E6K80_09955</name>
</gene>
<evidence type="ECO:0000259" key="2">
    <source>
        <dbReference type="PROSITE" id="PS50093"/>
    </source>
</evidence>
<dbReference type="Pfam" id="PF18911">
    <property type="entry name" value="PKD_4"/>
    <property type="match status" value="2"/>
</dbReference>
<reference evidence="3 4" key="1">
    <citation type="journal article" date="2019" name="Nat. Microbiol.">
        <title>Mediterranean grassland soil C-N compound turnover is dependent on rainfall and depth, and is mediated by genomically divergent microorganisms.</title>
        <authorList>
            <person name="Diamond S."/>
            <person name="Andeer P.F."/>
            <person name="Li Z."/>
            <person name="Crits-Christoph A."/>
            <person name="Burstein D."/>
            <person name="Anantharaman K."/>
            <person name="Lane K.R."/>
            <person name="Thomas B.C."/>
            <person name="Pan C."/>
            <person name="Northen T.R."/>
            <person name="Banfield J.F."/>
        </authorList>
    </citation>
    <scope>NUCLEOTIDE SEQUENCE [LARGE SCALE GENOMIC DNA]</scope>
    <source>
        <strain evidence="3">WS_10</strain>
    </source>
</reference>
<dbReference type="SMART" id="SM00089">
    <property type="entry name" value="PKD"/>
    <property type="match status" value="2"/>
</dbReference>
<dbReference type="PROSITE" id="PS50093">
    <property type="entry name" value="PKD"/>
    <property type="match status" value="2"/>
</dbReference>
<evidence type="ECO:0000313" key="4">
    <source>
        <dbReference type="Proteomes" id="UP000319836"/>
    </source>
</evidence>
<dbReference type="InterPro" id="IPR022409">
    <property type="entry name" value="PKD/Chitinase_dom"/>
</dbReference>
<organism evidence="3 4">
    <name type="scientific">Eiseniibacteriota bacterium</name>
    <dbReference type="NCBI Taxonomy" id="2212470"/>
    <lineage>
        <taxon>Bacteria</taxon>
        <taxon>Candidatus Eiseniibacteriota</taxon>
    </lineage>
</organism>
<evidence type="ECO:0000313" key="3">
    <source>
        <dbReference type="EMBL" id="TMQ69975.1"/>
    </source>
</evidence>
<dbReference type="InterPro" id="IPR008979">
    <property type="entry name" value="Galactose-bd-like_sf"/>
</dbReference>
<sequence length="332" mass="33968">DGTIVSYRFDFGDGFVVGPQALATATHIYYSPGRWTATVVVTDNAGATGSASVVVTVTSLNLPPVASLTITPSTGVAPLPVVASAAASSDPDGSVASYRFDFGDGTVVGPQSLPTATHVYAAGQWTATVVVADNAGATASASAVVSVSLIGIGVNLVRNPSFETDTTGWAPVGGTTLERVPGGCDGSYSLEIGHKEGQAGFAVTDQPNSVASTAGPGTVYRFSTWIRSDSSGGQSWLRVRESHGSVSRAWVESAPLTLAPSWQRLTLDYGSHEPGSSLEMEIAVITGRSMATRRERLRTRVGPARCSNSRPHGRVPSGCGSSISAGGSSASF</sequence>
<dbReference type="InterPro" id="IPR035986">
    <property type="entry name" value="PKD_dom_sf"/>
</dbReference>
<evidence type="ECO:0000256" key="1">
    <source>
        <dbReference type="SAM" id="MobiDB-lite"/>
    </source>
</evidence>
<dbReference type="SUPFAM" id="SSF49299">
    <property type="entry name" value="PKD domain"/>
    <property type="match status" value="2"/>
</dbReference>
<feature type="domain" description="PKD" evidence="2">
    <location>
        <begin position="64"/>
        <end position="152"/>
    </location>
</feature>
<accession>A0A538U247</accession>
<dbReference type="Gene3D" id="2.60.120.260">
    <property type="entry name" value="Galactose-binding domain-like"/>
    <property type="match status" value="1"/>
</dbReference>
<feature type="domain" description="PKD" evidence="2">
    <location>
        <begin position="1"/>
        <end position="62"/>
    </location>
</feature>
<name>A0A538U247_UNCEI</name>
<dbReference type="Gene3D" id="2.60.40.10">
    <property type="entry name" value="Immunoglobulins"/>
    <property type="match status" value="2"/>
</dbReference>
<protein>
    <submittedName>
        <fullName evidence="3">PKD domain-containing protein</fullName>
    </submittedName>
</protein>
<feature type="non-terminal residue" evidence="3">
    <location>
        <position position="1"/>
    </location>
</feature>
<dbReference type="AlphaFoldDB" id="A0A538U247"/>
<feature type="compositionally biased region" description="Low complexity" evidence="1">
    <location>
        <begin position="317"/>
        <end position="332"/>
    </location>
</feature>
<dbReference type="Proteomes" id="UP000319836">
    <property type="component" value="Unassembled WGS sequence"/>
</dbReference>
<dbReference type="CDD" id="cd00146">
    <property type="entry name" value="PKD"/>
    <property type="match status" value="2"/>
</dbReference>
<dbReference type="InterPro" id="IPR000601">
    <property type="entry name" value="PKD_dom"/>
</dbReference>
<proteinExistence type="predicted"/>
<comment type="caution">
    <text evidence="3">The sequence shown here is derived from an EMBL/GenBank/DDBJ whole genome shotgun (WGS) entry which is preliminary data.</text>
</comment>
<dbReference type="EMBL" id="VBPA01000248">
    <property type="protein sequence ID" value="TMQ69975.1"/>
    <property type="molecule type" value="Genomic_DNA"/>
</dbReference>
<dbReference type="InterPro" id="IPR013783">
    <property type="entry name" value="Ig-like_fold"/>
</dbReference>
<dbReference type="SUPFAM" id="SSF49785">
    <property type="entry name" value="Galactose-binding domain-like"/>
    <property type="match status" value="1"/>
</dbReference>